<evidence type="ECO:0000313" key="4">
    <source>
        <dbReference type="EMBL" id="QTN36873.1"/>
    </source>
</evidence>
<dbReference type="RefSeq" id="WP_209357569.1">
    <property type="nucleotide sequence ID" value="NZ_CP060010.1"/>
</dbReference>
<reference evidence="4" key="1">
    <citation type="submission" date="2020-07" db="EMBL/GenBank/DDBJ databases">
        <title>Genome sequences of bacteria associated with the marine, planktonic diatom Thalassiosira profunda strain ECT2AJA-044.</title>
        <authorList>
            <person name="Gargas C.B."/>
            <person name="Roberts W.R."/>
            <person name="Alverson A.J."/>
        </authorList>
    </citation>
    <scope>NUCLEOTIDE SEQUENCE</scope>
    <source>
        <strain evidence="4">ECT2AJA-044</strain>
    </source>
</reference>
<dbReference type="GO" id="GO:0005524">
    <property type="term" value="F:ATP binding"/>
    <property type="evidence" value="ECO:0007669"/>
    <property type="project" value="InterPro"/>
</dbReference>
<dbReference type="Gene3D" id="3.30.420.40">
    <property type="match status" value="1"/>
</dbReference>
<dbReference type="InterPro" id="IPR003836">
    <property type="entry name" value="Glucokinase"/>
</dbReference>
<gene>
    <name evidence="4" type="ORF">HZ995_04975</name>
</gene>
<accession>A0A975ERK7</accession>
<dbReference type="SUPFAM" id="SSF53067">
    <property type="entry name" value="Actin-like ATPase domain"/>
    <property type="match status" value="1"/>
</dbReference>
<dbReference type="KEGG" id="cact:HZ995_04975"/>
<dbReference type="Proteomes" id="UP000665026">
    <property type="component" value="Chromosome"/>
</dbReference>
<name>A0A975ERK7_9RHOB</name>
<dbReference type="GO" id="GO:0005536">
    <property type="term" value="F:D-glucose binding"/>
    <property type="evidence" value="ECO:0007669"/>
    <property type="project" value="InterPro"/>
</dbReference>
<dbReference type="GO" id="GO:0005829">
    <property type="term" value="C:cytosol"/>
    <property type="evidence" value="ECO:0007669"/>
    <property type="project" value="TreeGrafter"/>
</dbReference>
<dbReference type="Pfam" id="PF02685">
    <property type="entry name" value="Glucokinase"/>
    <property type="match status" value="1"/>
</dbReference>
<dbReference type="EMBL" id="CP060010">
    <property type="protein sequence ID" value="QTN36873.1"/>
    <property type="molecule type" value="Genomic_DNA"/>
</dbReference>
<evidence type="ECO:0000256" key="2">
    <source>
        <dbReference type="ARBA" id="ARBA00022777"/>
    </source>
</evidence>
<comment type="similarity">
    <text evidence="3">Belongs to the bacterial glucokinase family.</text>
</comment>
<dbReference type="GO" id="GO:0004340">
    <property type="term" value="F:glucokinase activity"/>
    <property type="evidence" value="ECO:0007669"/>
    <property type="project" value="InterPro"/>
</dbReference>
<organism evidence="4 5">
    <name type="scientific">Cognatishimia activa</name>
    <dbReference type="NCBI Taxonomy" id="1715691"/>
    <lineage>
        <taxon>Bacteria</taxon>
        <taxon>Pseudomonadati</taxon>
        <taxon>Pseudomonadota</taxon>
        <taxon>Alphaproteobacteria</taxon>
        <taxon>Rhodobacterales</taxon>
        <taxon>Paracoccaceae</taxon>
        <taxon>Cognatishimia</taxon>
    </lineage>
</organism>
<sequence>MSSSRFFLVADIGGTNTRVGLADENGLIEGSTERYKNADSGSFQSVIEAYLAKAQPGPLAGACAGAAGLVVNGVAQMTNLDWKIDRDVIARVTGAPAVDVINDLQAQGFALDDLPAGSLKTLSKGTPGRVGSRLVIGLGTGFNIVPVHKDKDRLIVPSCEAGHMTAPYRSDLSDLYAKIEAKCGGVRIEWLLAGQGLQNIYEVHAGTRLPAGEVMQLVSEGDETAAAAMRDYMTVLAAVTGDLAITHLPYGGIYFTGGVSRAVTPYFESLGFAAQMADKGEFNELLNGFTVTLIDDDFAALKGCARYLRQISD</sequence>
<dbReference type="PANTHER" id="PTHR47690">
    <property type="entry name" value="GLUCOKINASE"/>
    <property type="match status" value="1"/>
</dbReference>
<dbReference type="CDD" id="cd24008">
    <property type="entry name" value="ASKHA_NBD_GLK"/>
    <property type="match status" value="1"/>
</dbReference>
<protein>
    <submittedName>
        <fullName evidence="4">ROK family protein</fullName>
    </submittedName>
</protein>
<dbReference type="InterPro" id="IPR043129">
    <property type="entry name" value="ATPase_NBD"/>
</dbReference>
<dbReference type="InterPro" id="IPR050201">
    <property type="entry name" value="Bacterial_glucokinase"/>
</dbReference>
<dbReference type="PANTHER" id="PTHR47690:SF1">
    <property type="entry name" value="GLUCOKINASE"/>
    <property type="match status" value="1"/>
</dbReference>
<dbReference type="AlphaFoldDB" id="A0A975ERK7"/>
<dbReference type="Gene3D" id="3.40.367.20">
    <property type="match status" value="1"/>
</dbReference>
<evidence type="ECO:0000313" key="5">
    <source>
        <dbReference type="Proteomes" id="UP000665026"/>
    </source>
</evidence>
<evidence type="ECO:0000256" key="3">
    <source>
        <dbReference type="RuleBase" id="RU004046"/>
    </source>
</evidence>
<dbReference type="GO" id="GO:0006096">
    <property type="term" value="P:glycolytic process"/>
    <property type="evidence" value="ECO:0007669"/>
    <property type="project" value="InterPro"/>
</dbReference>
<keyword evidence="1" id="KW-0808">Transferase</keyword>
<keyword evidence="2" id="KW-0418">Kinase</keyword>
<proteinExistence type="inferred from homology"/>
<evidence type="ECO:0000256" key="1">
    <source>
        <dbReference type="ARBA" id="ARBA00022679"/>
    </source>
</evidence>